<gene>
    <name evidence="2" type="ORF">NYM_LOCUS27761</name>
</gene>
<name>A0A5K1GEL9_9MAGN</name>
<reference evidence="2" key="1">
    <citation type="submission" date="2019-09" db="EMBL/GenBank/DDBJ databases">
        <authorList>
            <person name="Zhang L."/>
        </authorList>
    </citation>
    <scope>NUCLEOTIDE SEQUENCE</scope>
</reference>
<dbReference type="AlphaFoldDB" id="A0A5K1GEL9"/>
<protein>
    <submittedName>
        <fullName evidence="2">Uncharacterized protein</fullName>
    </submittedName>
</protein>
<dbReference type="EMBL" id="LR721787">
    <property type="protein sequence ID" value="VVW73530.1"/>
    <property type="molecule type" value="Genomic_DNA"/>
</dbReference>
<organism evidence="2">
    <name type="scientific">Nymphaea colorata</name>
    <name type="common">pocket water lily</name>
    <dbReference type="NCBI Taxonomy" id="210225"/>
    <lineage>
        <taxon>Eukaryota</taxon>
        <taxon>Viridiplantae</taxon>
        <taxon>Streptophyta</taxon>
        <taxon>Embryophyta</taxon>
        <taxon>Tracheophyta</taxon>
        <taxon>Spermatophyta</taxon>
        <taxon>Magnoliopsida</taxon>
        <taxon>Nymphaeales</taxon>
        <taxon>Nymphaeaceae</taxon>
        <taxon>Nymphaea</taxon>
    </lineage>
</organism>
<evidence type="ECO:0000313" key="2">
    <source>
        <dbReference type="EMBL" id="VVW73530.1"/>
    </source>
</evidence>
<sequence length="20" mass="2437">MATRPQFMPSTYENEGHKRR</sequence>
<proteinExistence type="predicted"/>
<evidence type="ECO:0000256" key="1">
    <source>
        <dbReference type="SAM" id="MobiDB-lite"/>
    </source>
</evidence>
<feature type="region of interest" description="Disordered" evidence="1">
    <location>
        <begin position="1"/>
        <end position="20"/>
    </location>
</feature>
<accession>A0A5K1GEL9</accession>